<accession>A0AC61R6J4</accession>
<protein>
    <submittedName>
        <fullName evidence="1">Glycoside hydrolase family 3 protein</fullName>
    </submittedName>
</protein>
<dbReference type="Proteomes" id="UP000308836">
    <property type="component" value="Unassembled WGS sequence"/>
</dbReference>
<sequence>MKKASEEIKIYHNENGPTITTVDQPVLEADGLFFKDLDGSGELKVFSDWRKSPEERAQALVDDMSVEEKIGQLFVTSRNPFTKEIGQLEKRMAKEKGVDPESIVKVSDETGLLDENTLENASIFAGYTIPGTTQSIREDKMRNYILRDNPQPDHLTDWLNELQKTAENNGHFIPVMVTTNSRNENGKVVFGMNDAVGVFPAWPGTLGIAAAVLGANDTGIVKEFGEAIRHEWNAAGLRKGYMYMADVVTDPRWQRIYGTFGENPELIAKIFEALVPAVQGGENGVTTDGVALTVKHWPGGGARENGFDPHYKEGQWNVYATEDSLTNYHTKGFIPAIAHNVASIMPYYAKPCKEKSAAQHGLNGEEITWTPVGFAFNHYMIQELLRDQFGFKGYINSDSGIIDNMSWGVEALDRPERVALAINNGVDLISESYGVELAKEAYARRTNGYYDTHAIPEGYTLKQITLDDAAISRAAKRTLTEKFALGMFEDSYRDPKESKAAISESEDWEKAMEVHRQSVVLLKNNGVLPLETEGKSVYVEGFDQTEKASEAWTKALREELAKENVTLTDDYTKADVAILMVSPQSGNYFTATKGLLEIDLCENKVVADFSEEGLPLETTHEETTAAGIGRVKEISENIHARGGKVVGTINITMPWIVQNLEPYCDVLMAGFDTYTKAYYDVLFGRFAPVGKLPMTLPKNDEVIAVNEKGVCITPNDLPGYEKDKYLPDALKDENGKGYAYKDAAGNYYEYGFGLTL</sequence>
<keyword evidence="1" id="KW-0378">Hydrolase</keyword>
<gene>
    <name evidence="1" type="ORF">E5336_09920</name>
</gene>
<organism evidence="1 2">
    <name type="scientific">Dubosiella muris</name>
    <dbReference type="NCBI Taxonomy" id="3038133"/>
    <lineage>
        <taxon>Bacteria</taxon>
        <taxon>Bacillati</taxon>
        <taxon>Bacillota</taxon>
        <taxon>Erysipelotrichia</taxon>
        <taxon>Erysipelotrichales</taxon>
        <taxon>Erysipelotrichaceae</taxon>
        <taxon>Dubosiella</taxon>
    </lineage>
</organism>
<comment type="caution">
    <text evidence="1">The sequence shown here is derived from an EMBL/GenBank/DDBJ whole genome shotgun (WGS) entry which is preliminary data.</text>
</comment>
<keyword evidence="2" id="KW-1185">Reference proteome</keyword>
<dbReference type="EMBL" id="SRYG01000021">
    <property type="protein sequence ID" value="TGY65212.1"/>
    <property type="molecule type" value="Genomic_DNA"/>
</dbReference>
<name>A0AC61R6J4_9FIRM</name>
<evidence type="ECO:0000313" key="1">
    <source>
        <dbReference type="EMBL" id="TGY65212.1"/>
    </source>
</evidence>
<proteinExistence type="predicted"/>
<evidence type="ECO:0000313" key="2">
    <source>
        <dbReference type="Proteomes" id="UP000308836"/>
    </source>
</evidence>
<reference evidence="1" key="1">
    <citation type="submission" date="2019-04" db="EMBL/GenBank/DDBJ databases">
        <title>Microbes associate with the intestines of laboratory mice.</title>
        <authorList>
            <person name="Navarre W."/>
            <person name="Wong E."/>
            <person name="Huang K."/>
            <person name="Tropini C."/>
            <person name="Ng K."/>
            <person name="Yu B."/>
        </authorList>
    </citation>
    <scope>NUCLEOTIDE SEQUENCE</scope>
    <source>
        <strain evidence="1">NM09_H32</strain>
    </source>
</reference>